<comment type="caution">
    <text evidence="1">The sequence shown here is derived from an EMBL/GenBank/DDBJ whole genome shotgun (WGS) entry which is preliminary data.</text>
</comment>
<proteinExistence type="predicted"/>
<dbReference type="AlphaFoldDB" id="A0A843WJI3"/>
<name>A0A843WJI3_COLES</name>
<keyword evidence="2" id="KW-1185">Reference proteome</keyword>
<gene>
    <name evidence="1" type="ORF">Taro_038526</name>
</gene>
<evidence type="ECO:0000313" key="2">
    <source>
        <dbReference type="Proteomes" id="UP000652761"/>
    </source>
</evidence>
<protein>
    <submittedName>
        <fullName evidence="1">Uncharacterized protein</fullName>
    </submittedName>
</protein>
<accession>A0A843WJI3</accession>
<evidence type="ECO:0000313" key="1">
    <source>
        <dbReference type="EMBL" id="MQM05711.1"/>
    </source>
</evidence>
<organism evidence="1 2">
    <name type="scientific">Colocasia esculenta</name>
    <name type="common">Wild taro</name>
    <name type="synonym">Arum esculentum</name>
    <dbReference type="NCBI Taxonomy" id="4460"/>
    <lineage>
        <taxon>Eukaryota</taxon>
        <taxon>Viridiplantae</taxon>
        <taxon>Streptophyta</taxon>
        <taxon>Embryophyta</taxon>
        <taxon>Tracheophyta</taxon>
        <taxon>Spermatophyta</taxon>
        <taxon>Magnoliopsida</taxon>
        <taxon>Liliopsida</taxon>
        <taxon>Araceae</taxon>
        <taxon>Aroideae</taxon>
        <taxon>Colocasieae</taxon>
        <taxon>Colocasia</taxon>
    </lineage>
</organism>
<sequence>MLEFHLNECRSNLVVIDDVASVPDECLSDLVQRTTTSLSCADETMLESLGCRSKCLKSRLDAVYQFLKSA</sequence>
<dbReference type="EMBL" id="NMUH01003465">
    <property type="protein sequence ID" value="MQM05711.1"/>
    <property type="molecule type" value="Genomic_DNA"/>
</dbReference>
<dbReference type="Proteomes" id="UP000652761">
    <property type="component" value="Unassembled WGS sequence"/>
</dbReference>
<reference evidence="1" key="1">
    <citation type="submission" date="2017-07" db="EMBL/GenBank/DDBJ databases">
        <title>Taro Niue Genome Assembly and Annotation.</title>
        <authorList>
            <person name="Atibalentja N."/>
            <person name="Keating K."/>
            <person name="Fields C.J."/>
        </authorList>
    </citation>
    <scope>NUCLEOTIDE SEQUENCE</scope>
    <source>
        <strain evidence="1">Niue_2</strain>
        <tissue evidence="1">Leaf</tissue>
    </source>
</reference>